<dbReference type="Pfam" id="PF01258">
    <property type="entry name" value="zf-dskA_traR"/>
    <property type="match status" value="1"/>
</dbReference>
<dbReference type="SUPFAM" id="SSF109635">
    <property type="entry name" value="DnaK suppressor protein DksA, alpha-hairpin domain"/>
    <property type="match status" value="1"/>
</dbReference>
<keyword evidence="2" id="KW-0863">Zinc-finger</keyword>
<dbReference type="InterPro" id="IPR000962">
    <property type="entry name" value="Znf_DskA_TraR"/>
</dbReference>
<dbReference type="AlphaFoldDB" id="A0A917ETE8"/>
<comment type="caution">
    <text evidence="6">The sequence shown here is derived from an EMBL/GenBank/DDBJ whole genome shotgun (WGS) entry which is preliminary data.</text>
</comment>
<evidence type="ECO:0000256" key="1">
    <source>
        <dbReference type="ARBA" id="ARBA00022723"/>
    </source>
</evidence>
<gene>
    <name evidence="6" type="ORF">GCM10007140_29710</name>
</gene>
<name>A0A917ETE8_9BACI</name>
<dbReference type="PROSITE" id="PS51128">
    <property type="entry name" value="ZF_DKSA_2"/>
    <property type="match status" value="1"/>
</dbReference>
<keyword evidence="1" id="KW-0479">Metal-binding</keyword>
<evidence type="ECO:0000313" key="7">
    <source>
        <dbReference type="Proteomes" id="UP000605259"/>
    </source>
</evidence>
<keyword evidence="7" id="KW-1185">Reference proteome</keyword>
<evidence type="ECO:0000259" key="5">
    <source>
        <dbReference type="Pfam" id="PF01258"/>
    </source>
</evidence>
<organism evidence="6 7">
    <name type="scientific">Priestia taiwanensis</name>
    <dbReference type="NCBI Taxonomy" id="1347902"/>
    <lineage>
        <taxon>Bacteria</taxon>
        <taxon>Bacillati</taxon>
        <taxon>Bacillota</taxon>
        <taxon>Bacilli</taxon>
        <taxon>Bacillales</taxon>
        <taxon>Bacillaceae</taxon>
        <taxon>Priestia</taxon>
    </lineage>
</organism>
<protein>
    <recommendedName>
        <fullName evidence="5">Zinc finger DksA/TraR C4-type domain-containing protein</fullName>
    </recommendedName>
</protein>
<dbReference type="Proteomes" id="UP000605259">
    <property type="component" value="Unassembled WGS sequence"/>
</dbReference>
<reference evidence="6" key="2">
    <citation type="submission" date="2020-09" db="EMBL/GenBank/DDBJ databases">
        <authorList>
            <person name="Sun Q."/>
            <person name="Zhou Y."/>
        </authorList>
    </citation>
    <scope>NUCLEOTIDE SEQUENCE</scope>
    <source>
        <strain evidence="6">CGMCC 1.12698</strain>
    </source>
</reference>
<feature type="domain" description="Zinc finger DksA/TraR C4-type" evidence="5">
    <location>
        <begin position="87"/>
        <end position="115"/>
    </location>
</feature>
<accession>A0A917ETE8</accession>
<dbReference type="SUPFAM" id="SSF57716">
    <property type="entry name" value="Glucocorticoid receptor-like (DNA-binding domain)"/>
    <property type="match status" value="1"/>
</dbReference>
<evidence type="ECO:0000313" key="6">
    <source>
        <dbReference type="EMBL" id="GGE78118.1"/>
    </source>
</evidence>
<dbReference type="GO" id="GO:0008270">
    <property type="term" value="F:zinc ion binding"/>
    <property type="evidence" value="ECO:0007669"/>
    <property type="project" value="UniProtKB-KW"/>
</dbReference>
<dbReference type="InterPro" id="IPR037187">
    <property type="entry name" value="DnaK_N"/>
</dbReference>
<dbReference type="PANTHER" id="PTHR33823:SF4">
    <property type="entry name" value="GENERAL STRESS PROTEIN 16O"/>
    <property type="match status" value="1"/>
</dbReference>
<dbReference type="NCBIfam" id="TIGR02890">
    <property type="entry name" value="bacill_yteA"/>
    <property type="match status" value="1"/>
</dbReference>
<proteinExistence type="predicted"/>
<evidence type="ECO:0000256" key="3">
    <source>
        <dbReference type="ARBA" id="ARBA00022833"/>
    </source>
</evidence>
<evidence type="ECO:0000256" key="2">
    <source>
        <dbReference type="ARBA" id="ARBA00022771"/>
    </source>
</evidence>
<feature type="zinc finger region" description="dksA C4-type" evidence="4">
    <location>
        <begin position="92"/>
        <end position="116"/>
    </location>
</feature>
<dbReference type="RefSeq" id="WP_188389248.1">
    <property type="nucleotide sequence ID" value="NZ_BMFK01000002.1"/>
</dbReference>
<dbReference type="InterPro" id="IPR014240">
    <property type="entry name" value="YteA"/>
</dbReference>
<dbReference type="EMBL" id="BMFK01000002">
    <property type="protein sequence ID" value="GGE78118.1"/>
    <property type="molecule type" value="Genomic_DNA"/>
</dbReference>
<dbReference type="PANTHER" id="PTHR33823">
    <property type="entry name" value="RNA POLYMERASE-BINDING TRANSCRIPTION FACTOR DKSA-RELATED"/>
    <property type="match status" value="1"/>
</dbReference>
<reference evidence="6" key="1">
    <citation type="journal article" date="2014" name="Int. J. Syst. Evol. Microbiol.">
        <title>Complete genome sequence of Corynebacterium casei LMG S-19264T (=DSM 44701T), isolated from a smear-ripened cheese.</title>
        <authorList>
            <consortium name="US DOE Joint Genome Institute (JGI-PGF)"/>
            <person name="Walter F."/>
            <person name="Albersmeier A."/>
            <person name="Kalinowski J."/>
            <person name="Ruckert C."/>
        </authorList>
    </citation>
    <scope>NUCLEOTIDE SEQUENCE</scope>
    <source>
        <strain evidence="6">CGMCC 1.12698</strain>
    </source>
</reference>
<sequence>MLSSVLKEQLQATLLIEKQQLEERLHGGANGEYLSETESIGELSSYDNHPGDLGSELFERGKDLALHEQMREDLEEIKVALAAIETGEYGICKVCHQDISPERLEALPSTLYCKEHSPEQTVSKSRPIEERVIGHPFANHDLASNVGYDGEDSIQDAMKVGSSDTPSDFITNEEKDYNHTYFHSNEPLGYVEDFENFIGTDIHGKDKAIYGVKAYQQYEQELDNYEQQAIEGTLQTDDYPE</sequence>
<keyword evidence="3" id="KW-0862">Zinc</keyword>
<dbReference type="Gene3D" id="1.20.120.910">
    <property type="entry name" value="DksA, coiled-coil domain"/>
    <property type="match status" value="1"/>
</dbReference>
<evidence type="ECO:0000256" key="4">
    <source>
        <dbReference type="PROSITE-ProRule" id="PRU00510"/>
    </source>
</evidence>